<gene>
    <name evidence="5" type="ORF">Scep_018456</name>
</gene>
<evidence type="ECO:0000259" key="4">
    <source>
        <dbReference type="PROSITE" id="PS50234"/>
    </source>
</evidence>
<keyword evidence="6" id="KW-1185">Reference proteome</keyword>
<feature type="region of interest" description="Disordered" evidence="2">
    <location>
        <begin position="427"/>
        <end position="447"/>
    </location>
</feature>
<accession>A0AAP0I964</accession>
<evidence type="ECO:0000313" key="6">
    <source>
        <dbReference type="Proteomes" id="UP001419268"/>
    </source>
</evidence>
<keyword evidence="1" id="KW-0479">Metal-binding</keyword>
<feature type="domain" description="RING-type" evidence="3">
    <location>
        <begin position="121"/>
        <end position="165"/>
    </location>
</feature>
<dbReference type="PROSITE" id="PS50089">
    <property type="entry name" value="ZF_RING_2"/>
    <property type="match status" value="1"/>
</dbReference>
<dbReference type="Proteomes" id="UP001419268">
    <property type="component" value="Unassembled WGS sequence"/>
</dbReference>
<dbReference type="InterPro" id="IPR057427">
    <property type="entry name" value="WAV3_C"/>
</dbReference>
<dbReference type="Pfam" id="PF25243">
    <property type="entry name" value="WAV3_C"/>
    <property type="match status" value="1"/>
</dbReference>
<dbReference type="PROSITE" id="PS50234">
    <property type="entry name" value="VWFA"/>
    <property type="match status" value="1"/>
</dbReference>
<evidence type="ECO:0000313" key="5">
    <source>
        <dbReference type="EMBL" id="KAK9110937.1"/>
    </source>
</evidence>
<keyword evidence="1" id="KW-0863">Zinc-finger</keyword>
<dbReference type="GO" id="GO:0008270">
    <property type="term" value="F:zinc ion binding"/>
    <property type="evidence" value="ECO:0007669"/>
    <property type="project" value="UniProtKB-KW"/>
</dbReference>
<evidence type="ECO:0000256" key="1">
    <source>
        <dbReference type="PROSITE-ProRule" id="PRU00175"/>
    </source>
</evidence>
<dbReference type="Gene3D" id="3.40.50.410">
    <property type="entry name" value="von Willebrand factor, type A domain"/>
    <property type="match status" value="1"/>
</dbReference>
<dbReference type="CDD" id="cd01466">
    <property type="entry name" value="vWA_C3HC4_type"/>
    <property type="match status" value="1"/>
</dbReference>
<dbReference type="InterPro" id="IPR013083">
    <property type="entry name" value="Znf_RING/FYVE/PHD"/>
</dbReference>
<dbReference type="SMART" id="SM00184">
    <property type="entry name" value="RING"/>
    <property type="match status" value="1"/>
</dbReference>
<keyword evidence="1" id="KW-0862">Zinc</keyword>
<feature type="domain" description="VWFA" evidence="4">
    <location>
        <begin position="322"/>
        <end position="466"/>
    </location>
</feature>
<comment type="caution">
    <text evidence="5">The sequence shown here is derived from an EMBL/GenBank/DDBJ whole genome shotgun (WGS) entry which is preliminary data.</text>
</comment>
<dbReference type="InterPro" id="IPR051266">
    <property type="entry name" value="CLCR"/>
</dbReference>
<feature type="compositionally biased region" description="Low complexity" evidence="2">
    <location>
        <begin position="178"/>
        <end position="196"/>
    </location>
</feature>
<feature type="compositionally biased region" description="Polar residues" evidence="2">
    <location>
        <begin position="197"/>
        <end position="210"/>
    </location>
</feature>
<dbReference type="AlphaFoldDB" id="A0AAP0I964"/>
<organism evidence="5 6">
    <name type="scientific">Stephania cephalantha</name>
    <dbReference type="NCBI Taxonomy" id="152367"/>
    <lineage>
        <taxon>Eukaryota</taxon>
        <taxon>Viridiplantae</taxon>
        <taxon>Streptophyta</taxon>
        <taxon>Embryophyta</taxon>
        <taxon>Tracheophyta</taxon>
        <taxon>Spermatophyta</taxon>
        <taxon>Magnoliopsida</taxon>
        <taxon>Ranunculales</taxon>
        <taxon>Menispermaceae</taxon>
        <taxon>Menispermoideae</taxon>
        <taxon>Cissampelideae</taxon>
        <taxon>Stephania</taxon>
    </lineage>
</organism>
<dbReference type="Pfam" id="PF13519">
    <property type="entry name" value="VWA_2"/>
    <property type="match status" value="1"/>
</dbReference>
<feature type="compositionally biased region" description="Low complexity" evidence="2">
    <location>
        <begin position="74"/>
        <end position="91"/>
    </location>
</feature>
<feature type="region of interest" description="Disordered" evidence="2">
    <location>
        <begin position="658"/>
        <end position="678"/>
    </location>
</feature>
<feature type="compositionally biased region" description="Polar residues" evidence="2">
    <location>
        <begin position="42"/>
        <end position="73"/>
    </location>
</feature>
<dbReference type="InterPro" id="IPR001841">
    <property type="entry name" value="Znf_RING"/>
</dbReference>
<dbReference type="EMBL" id="JBBNAG010000008">
    <property type="protein sequence ID" value="KAK9110937.1"/>
    <property type="molecule type" value="Genomic_DNA"/>
</dbReference>
<dbReference type="PANTHER" id="PTHR10579">
    <property type="entry name" value="CALCIUM-ACTIVATED CHLORIDE CHANNEL REGULATOR"/>
    <property type="match status" value="1"/>
</dbReference>
<dbReference type="Gene3D" id="3.30.40.10">
    <property type="entry name" value="Zinc/RING finger domain, C3HC4 (zinc finger)"/>
    <property type="match status" value="1"/>
</dbReference>
<dbReference type="SMART" id="SM00327">
    <property type="entry name" value="VWA"/>
    <property type="match status" value="1"/>
</dbReference>
<evidence type="ECO:0000256" key="2">
    <source>
        <dbReference type="SAM" id="MobiDB-lite"/>
    </source>
</evidence>
<reference evidence="5 6" key="1">
    <citation type="submission" date="2024-01" db="EMBL/GenBank/DDBJ databases">
        <title>Genome assemblies of Stephania.</title>
        <authorList>
            <person name="Yang L."/>
        </authorList>
    </citation>
    <scope>NUCLEOTIDE SEQUENCE [LARGE SCALE GENOMIC DNA]</scope>
    <source>
        <strain evidence="5">JXDWG</strain>
        <tissue evidence="5">Leaf</tissue>
    </source>
</reference>
<proteinExistence type="predicted"/>
<name>A0AAP0I964_9MAGN</name>
<feature type="region of interest" description="Disordered" evidence="2">
    <location>
        <begin position="178"/>
        <end position="242"/>
    </location>
</feature>
<protein>
    <submittedName>
        <fullName evidence="5">Uncharacterized protein</fullName>
    </submittedName>
</protein>
<dbReference type="InterPro" id="IPR036465">
    <property type="entry name" value="vWFA_dom_sf"/>
</dbReference>
<dbReference type="SUPFAM" id="SSF53300">
    <property type="entry name" value="vWA-like"/>
    <property type="match status" value="1"/>
</dbReference>
<dbReference type="InterPro" id="IPR002035">
    <property type="entry name" value="VWF_A"/>
</dbReference>
<dbReference type="SUPFAM" id="SSF57850">
    <property type="entry name" value="RING/U-box"/>
    <property type="match status" value="1"/>
</dbReference>
<feature type="compositionally biased region" description="Low complexity" evidence="2">
    <location>
        <begin position="28"/>
        <end position="37"/>
    </location>
</feature>
<feature type="region of interest" description="Disordered" evidence="2">
    <location>
        <begin position="17"/>
        <end position="106"/>
    </location>
</feature>
<sequence length="717" mass="78296">MGWRRAFCTTISRDAEIALKEKNHNNHQQQQQQQQSPSPSPRSFTKISNGGSSPSTPRFQSQQPVSSPSLRCKTTTSTAPTTTTNSTTSKSPRLFGGSNPSSPRSPFSLFKAGLRFSKSNCGVCLQSMKTGHGTAIFTAECSHAFHFHCIAAHVRNPGPLLCPVCGLNWRQVPLLSSQKNQQQQQEQVVNNNNNNESPRINNAQVNQSKPSDQRSYDDDEPLMLSPTSRFNTIPEGDDEEGTEEFQGFFVDPKLQSSTSSINGGDLRGQAKSVDVSLSPDTALVSAGRSHETYALVLKVKAPPPPPPSAAARAGLSRRAPIDLVTVLDVSGSMTGAKLHMLKRAMRLVIASLGSSDRLSIVAFSSAPKRLLPLVRMTAPGKRAALRIIDRLVCGQGTSVAEALRKATKVLEDRRDRNPVASIMLLSDGQEERASSNQTSRRRPTTHVSSTRFAHLEIPVHSFGFSQEPAEDAFAKCVGGLLSVVVQDLKLQLGFSTGSAAAEISAAYSCTGRPAFLGTNLVRLGDLYAEEERELLVELRVPSAALGANHVVSVRCNYKDPVSQELFYGKDQVLMVPRLQAVRSSAPKIERLRNMFVTARAVAEGRRLVDHNELSSAYHLLASARGLLMQSSSAAEAEEYLRVLEGELAEIQWRRQQLSQPRRRASEREPIGGLLDENGDPLTPTSAWRAAERLAKVAMMRKSMNRVSDLHGFENARF</sequence>
<evidence type="ECO:0000259" key="3">
    <source>
        <dbReference type="PROSITE" id="PS50089"/>
    </source>
</evidence>
<dbReference type="Pfam" id="PF17123">
    <property type="entry name" value="zf-RING_11"/>
    <property type="match status" value="1"/>
</dbReference>
<dbReference type="PANTHER" id="PTHR10579:SF55">
    <property type="entry name" value="E3 UBIQUITIN-PROTEIN LIGASE WAV3"/>
    <property type="match status" value="1"/>
</dbReference>